<dbReference type="Proteomes" id="UP000245708">
    <property type="component" value="Unassembled WGS sequence"/>
</dbReference>
<comment type="caution">
    <text evidence="1">The sequence shown here is derived from an EMBL/GenBank/DDBJ whole genome shotgun (WGS) entry which is preliminary data.</text>
</comment>
<evidence type="ECO:0000313" key="2">
    <source>
        <dbReference type="Proteomes" id="UP000245708"/>
    </source>
</evidence>
<protein>
    <submittedName>
        <fullName evidence="1">Uncharacterized protein</fullName>
    </submittedName>
</protein>
<proteinExistence type="predicted"/>
<dbReference type="EMBL" id="QGGW01000003">
    <property type="protein sequence ID" value="PWK60922.1"/>
    <property type="molecule type" value="Genomic_DNA"/>
</dbReference>
<gene>
    <name evidence="1" type="ORF">C7455_103120</name>
</gene>
<reference evidence="1 2" key="1">
    <citation type="submission" date="2018-05" db="EMBL/GenBank/DDBJ databases">
        <title>Genomic Encyclopedia of Type Strains, Phase IV (KMG-IV): sequencing the most valuable type-strain genomes for metagenomic binning, comparative biology and taxonomic classification.</title>
        <authorList>
            <person name="Goeker M."/>
        </authorList>
    </citation>
    <scope>NUCLEOTIDE SEQUENCE [LARGE SCALE GENOMIC DNA]</scope>
    <source>
        <strain evidence="1 2">DSM 16097</strain>
    </source>
</reference>
<dbReference type="AlphaFoldDB" id="A0A316GIY6"/>
<evidence type="ECO:0000313" key="1">
    <source>
        <dbReference type="EMBL" id="PWK60922.1"/>
    </source>
</evidence>
<sequence length="193" mass="20070">MGWGNGRSLGEISMRCVILGLLALVLPTLAVAQGGEQLLVPVPQGYVLAHSAAGPDGALQEYIPSAETLGAWSQMMTVRDFPALAGADPAAFHGNLIQSLTAACPTAQYAEVTATVERGAPVHIVLAGCPVSPVTGGEEWFLSKAIGGQTALYNVQGAWRGPATRELVEGWTILLRDVVLCDPARAEMPCPAP</sequence>
<organism evidence="1 2">
    <name type="scientific">Roseicyclus mahoneyensis</name>
    <dbReference type="NCBI Taxonomy" id="164332"/>
    <lineage>
        <taxon>Bacteria</taxon>
        <taxon>Pseudomonadati</taxon>
        <taxon>Pseudomonadota</taxon>
        <taxon>Alphaproteobacteria</taxon>
        <taxon>Rhodobacterales</taxon>
        <taxon>Roseobacteraceae</taxon>
        <taxon>Roseicyclus</taxon>
    </lineage>
</organism>
<accession>A0A316GIY6</accession>
<keyword evidence="2" id="KW-1185">Reference proteome</keyword>
<name>A0A316GIY6_9RHOB</name>